<dbReference type="VEuPathDB" id="TriTrypDB:C3747_74g137"/>
<name>A0A2V2VF54_TRYCR</name>
<comment type="caution">
    <text evidence="2">The sequence shown here is derived from an EMBL/GenBank/DDBJ whole genome shotgun (WGS) entry which is preliminary data.</text>
</comment>
<dbReference type="Proteomes" id="UP000246121">
    <property type="component" value="Unassembled WGS sequence"/>
</dbReference>
<sequence length="838" mass="92730">MEVVGSTVETAESSDEAFNSPGSHVWNPGDLKGSGCHATSVSCAYFTRHPLCNGQHPIASKNMLSPFSSFWGLHVAVPFLVVLPQENAELSSKEVHQGVNTATVDGAAIDAGAMSSPFSVPPERFLTWHEMCKILVLCGVKRHHCHEAVRQLWEYLLFLCYKGLFESDSTERGNYGGRDTTQVTDSHTCKPSGAAEDFATLVRYDTLNDVLRSRIHCVGATDKSTVVCFAELVVAASVALGNRDLGQLEEVMQAPSLSTRYTLVTAKHTFDRCIARLLINELRGQRITVIPLPRWNVAQAIVQNRRSLIVFCGGTSGCGKSTLSSLITTNICFNTLLSTDTIRQSLRRTLRREEFPELFLSTYEAHRAKGSGGDTKPRAGKEGNECDPQVVIAAYEKQCEVVLRALDGILEKFICRNQVVFVEGVHLLTSYMQRKTVELKARGVLCVSFLVCITKEERHLERFRTRAKCMALSPQRNKYVSQFHHIRLIQKHLLEQAYDHIHLKIINNTNLDKSLMDVHSHLLDAIDCSASPSWNETEAAAFGRADATRHAVASDAEMHGRLAPKEEAGKSKEGNCGFLHQPFADMNISGKRMLAFLLKWRSEKKKRRANNTSLYGKFHHTCDVATSLFAPTKRARSAESLTSFRLQSLCVASCSGNTSDELLVRTWRNNDTQCFYVCDSDKAMAVVDSDGYERPRWKCSPSISSGPAFPIPRHKLVQKHPQEAIHAVSRRGCSLEALTAAEDPPAATVTATAASSRWGKSFRSSSADAAIDAVEGNRAAVRGNKQKRLLPRLSSPRHAAHGARGNGEEIKEEIPLWVEKEEEMENGSRCEFPSLMGS</sequence>
<dbReference type="EMBL" id="PRFA01000027">
    <property type="protein sequence ID" value="PWU94246.1"/>
    <property type="molecule type" value="Genomic_DNA"/>
</dbReference>
<organism evidence="2 3">
    <name type="scientific">Trypanosoma cruzi</name>
    <dbReference type="NCBI Taxonomy" id="5693"/>
    <lineage>
        <taxon>Eukaryota</taxon>
        <taxon>Discoba</taxon>
        <taxon>Euglenozoa</taxon>
        <taxon>Kinetoplastea</taxon>
        <taxon>Metakinetoplastina</taxon>
        <taxon>Trypanosomatida</taxon>
        <taxon>Trypanosomatidae</taxon>
        <taxon>Trypanosoma</taxon>
        <taxon>Schizotrypanum</taxon>
    </lineage>
</organism>
<dbReference type="VEuPathDB" id="TriTrypDB:TcBrA4_0108820"/>
<gene>
    <name evidence="2" type="ORF">C4B63_27g237</name>
</gene>
<dbReference type="SUPFAM" id="SSF52540">
    <property type="entry name" value="P-loop containing nucleoside triphosphate hydrolases"/>
    <property type="match status" value="1"/>
</dbReference>
<proteinExistence type="predicted"/>
<evidence type="ECO:0000256" key="1">
    <source>
        <dbReference type="SAM" id="MobiDB-lite"/>
    </source>
</evidence>
<dbReference type="VEuPathDB" id="TriTrypDB:ECC02_010052"/>
<reference evidence="2 3" key="1">
    <citation type="journal article" date="2018" name="Microb. Genom.">
        <title>Expanding an expanded genome: long-read sequencing of Trypanosoma cruzi.</title>
        <authorList>
            <person name="Berna L."/>
            <person name="Rodriguez M."/>
            <person name="Chiribao M.L."/>
            <person name="Parodi-Talice A."/>
            <person name="Pita S."/>
            <person name="Rijo G."/>
            <person name="Alvarez-Valin F."/>
            <person name="Robello C."/>
        </authorList>
    </citation>
    <scope>NUCLEOTIDE SEQUENCE [LARGE SCALE GENOMIC DNA]</scope>
    <source>
        <strain evidence="2 3">Dm28c</strain>
    </source>
</reference>
<protein>
    <recommendedName>
        <fullName evidence="4">Zeta toxin domain-containing protein</fullName>
    </recommendedName>
</protein>
<dbReference type="VEuPathDB" id="TriTrypDB:BCY84_01364"/>
<evidence type="ECO:0008006" key="4">
    <source>
        <dbReference type="Google" id="ProtNLM"/>
    </source>
</evidence>
<dbReference type="VEuPathDB" id="TriTrypDB:TCSYLVIO_006517"/>
<dbReference type="AlphaFoldDB" id="A0A2V2VF54"/>
<dbReference type="VEuPathDB" id="TriTrypDB:Tc_MARK_5239"/>
<dbReference type="Gene3D" id="3.40.50.300">
    <property type="entry name" value="P-loop containing nucleotide triphosphate hydrolases"/>
    <property type="match status" value="1"/>
</dbReference>
<dbReference type="VEuPathDB" id="TriTrypDB:TcCLB.508777.160"/>
<dbReference type="VEuPathDB" id="TriTrypDB:C4B63_27g237"/>
<feature type="region of interest" description="Disordered" evidence="1">
    <location>
        <begin position="792"/>
        <end position="812"/>
    </location>
</feature>
<dbReference type="VEuPathDB" id="TriTrypDB:TcCLB.511483.20"/>
<dbReference type="VEuPathDB" id="TriTrypDB:TcYC6_0036530"/>
<feature type="compositionally biased region" description="Polar residues" evidence="1">
    <location>
        <begin position="7"/>
        <end position="22"/>
    </location>
</feature>
<evidence type="ECO:0000313" key="2">
    <source>
        <dbReference type="EMBL" id="PWU94246.1"/>
    </source>
</evidence>
<dbReference type="VEuPathDB" id="TriTrypDB:TcCL_NonESM04156"/>
<feature type="region of interest" description="Disordered" evidence="1">
    <location>
        <begin position="1"/>
        <end position="24"/>
    </location>
</feature>
<dbReference type="VEuPathDB" id="TriTrypDB:TcG_05846"/>
<dbReference type="VEuPathDB" id="TriTrypDB:TCDM_03829"/>
<accession>A0A2V2VF54</accession>
<dbReference type="PANTHER" id="PTHR33477">
    <property type="entry name" value="P-LOOP NTPASE DOMAIN-CONTAINING PROTEIN LPA1 HOMOLOG 1"/>
    <property type="match status" value="1"/>
</dbReference>
<dbReference type="InterPro" id="IPR027417">
    <property type="entry name" value="P-loop_NTPase"/>
</dbReference>
<dbReference type="PANTHER" id="PTHR33477:SF3">
    <property type="entry name" value="P-LOOP NTPASE DOMAIN-CONTAINING PROTEIN LPA1 HOMOLOG 1"/>
    <property type="match status" value="1"/>
</dbReference>
<evidence type="ECO:0000313" key="3">
    <source>
        <dbReference type="Proteomes" id="UP000246121"/>
    </source>
</evidence>